<sequence>MTSSGTEEPRKLVASSANAALLGIQYPWRCQFFSGPSLAFFLTGDTFTRASCDMFLAVTSSSTAAGSINNTGQRSSKVGARSKPGGGASAAHAKPLLFP</sequence>
<reference evidence="2" key="1">
    <citation type="journal article" date="2014" name="Genome Biol. Evol.">
        <title>Gene Loss Rather Than Gene Gain Is Associated with a Host Jump from Monocots to Dicots in the Smut Fungus Melanopsichium pennsylvanicum.</title>
        <authorList>
            <person name="Sharma R."/>
            <person name="Mishra B."/>
            <person name="Runge F."/>
            <person name="Thines M."/>
        </authorList>
    </citation>
    <scope>NUCLEOTIDE SEQUENCE</scope>
    <source>
        <strain evidence="2">4</strain>
    </source>
</reference>
<organism evidence="2">
    <name type="scientific">Melanopsichium pennsylvanicum 4</name>
    <dbReference type="NCBI Taxonomy" id="1398559"/>
    <lineage>
        <taxon>Eukaryota</taxon>
        <taxon>Fungi</taxon>
        <taxon>Dikarya</taxon>
        <taxon>Basidiomycota</taxon>
        <taxon>Ustilaginomycotina</taxon>
        <taxon>Ustilaginomycetes</taxon>
        <taxon>Ustilaginales</taxon>
        <taxon>Ustilaginaceae</taxon>
        <taxon>Melanopsichium</taxon>
    </lineage>
</organism>
<evidence type="ECO:0000313" key="2">
    <source>
        <dbReference type="EMBL" id="CDI51455.1"/>
    </source>
</evidence>
<evidence type="ECO:0000256" key="1">
    <source>
        <dbReference type="SAM" id="MobiDB-lite"/>
    </source>
</evidence>
<feature type="compositionally biased region" description="Polar residues" evidence="1">
    <location>
        <begin position="64"/>
        <end position="76"/>
    </location>
</feature>
<proteinExistence type="predicted"/>
<protein>
    <submittedName>
        <fullName evidence="2">Uncharacterized protein</fullName>
    </submittedName>
</protein>
<dbReference type="AlphaFoldDB" id="A0A077QQE0"/>
<dbReference type="EMBL" id="HG529507">
    <property type="protein sequence ID" value="CDI51455.1"/>
    <property type="molecule type" value="Genomic_DNA"/>
</dbReference>
<feature type="region of interest" description="Disordered" evidence="1">
    <location>
        <begin position="64"/>
        <end position="99"/>
    </location>
</feature>
<name>A0A077QQE0_9BASI</name>
<accession>A0A077QQE0</accession>